<dbReference type="PANTHER" id="PTHR47903:SF2">
    <property type="entry name" value="OS07G0636400 PROTEIN"/>
    <property type="match status" value="1"/>
</dbReference>
<protein>
    <submittedName>
        <fullName evidence="1">Uncharacterized protein</fullName>
    </submittedName>
</protein>
<gene>
    <name evidence="1" type="ORF">GOP47_0006404</name>
</gene>
<dbReference type="Gene3D" id="3.30.1330.30">
    <property type="match status" value="1"/>
</dbReference>
<keyword evidence="2" id="KW-1185">Reference proteome</keyword>
<dbReference type="EMBL" id="JABFUD020000006">
    <property type="protein sequence ID" value="KAI5078733.1"/>
    <property type="molecule type" value="Genomic_DNA"/>
</dbReference>
<dbReference type="PANTHER" id="PTHR47903">
    <property type="entry name" value="OS07G0636400 PROTEIN"/>
    <property type="match status" value="1"/>
</dbReference>
<reference evidence="1" key="1">
    <citation type="submission" date="2021-01" db="EMBL/GenBank/DDBJ databases">
        <title>Adiantum capillus-veneris genome.</title>
        <authorList>
            <person name="Fang Y."/>
            <person name="Liao Q."/>
        </authorList>
    </citation>
    <scope>NUCLEOTIDE SEQUENCE</scope>
    <source>
        <strain evidence="1">H3</strain>
        <tissue evidence="1">Leaf</tissue>
    </source>
</reference>
<sequence>MQGSALRRDVGEALESTSCKRVIRKCKGVFCIGVNDVTRTLERMPCVCNGFSSSLEGDKPVEDVEISTSVDTRKGLRKITLLQVVIVAIDVHPRLLVSHFPELAASRKVPLITLSGGNGSGSLRLGELFHLRTAIAVGLKVGDSELNKAISCFLKDTCRVRG</sequence>
<comment type="caution">
    <text evidence="1">The sequence shown here is derived from an EMBL/GenBank/DDBJ whole genome shotgun (WGS) entry which is preliminary data.</text>
</comment>
<name>A0A9D4V304_ADICA</name>
<evidence type="ECO:0000313" key="2">
    <source>
        <dbReference type="Proteomes" id="UP000886520"/>
    </source>
</evidence>
<accession>A0A9D4V304</accession>
<organism evidence="1 2">
    <name type="scientific">Adiantum capillus-veneris</name>
    <name type="common">Maidenhair fern</name>
    <dbReference type="NCBI Taxonomy" id="13818"/>
    <lineage>
        <taxon>Eukaryota</taxon>
        <taxon>Viridiplantae</taxon>
        <taxon>Streptophyta</taxon>
        <taxon>Embryophyta</taxon>
        <taxon>Tracheophyta</taxon>
        <taxon>Polypodiopsida</taxon>
        <taxon>Polypodiidae</taxon>
        <taxon>Polypodiales</taxon>
        <taxon>Pteridineae</taxon>
        <taxon>Pteridaceae</taxon>
        <taxon>Vittarioideae</taxon>
        <taxon>Adiantum</taxon>
    </lineage>
</organism>
<proteinExistence type="predicted"/>
<dbReference type="AlphaFoldDB" id="A0A9D4V304"/>
<dbReference type="OrthoDB" id="20109at2759"/>
<dbReference type="InterPro" id="IPR029064">
    <property type="entry name" value="Ribosomal_eL30-like_sf"/>
</dbReference>
<evidence type="ECO:0000313" key="1">
    <source>
        <dbReference type="EMBL" id="KAI5078733.1"/>
    </source>
</evidence>
<dbReference type="Proteomes" id="UP000886520">
    <property type="component" value="Chromosome 6"/>
</dbReference>
<dbReference type="SUPFAM" id="SSF55315">
    <property type="entry name" value="L30e-like"/>
    <property type="match status" value="1"/>
</dbReference>